<protein>
    <recommendedName>
        <fullName evidence="2">Azaphilone pigments biosynthesis cluster protein L N-terminal domain-containing protein</fullName>
    </recommendedName>
</protein>
<sequence>MILLYLVLIFFLFESSLGDDLASSAEHTEPNEPLFLDILTAHVLNETEDLKLFESWASRYVAAIQEKRFGDALWARYHIFGEVVNGTFGDTDVTVLGRFEEDTMEHKVNVPEDFSHALSLYANTSSNDTHIKVLDLLADVNIKEATHLKERVTFGYMSTSRSFIGMGKRAVFSYGNCYLRSLSSLKETAHDLAAIINSKPQDGRRLTAVTARNSNGRGGEWAETVRLLPAFPATCTKLSGSNLTPQHVLLPSISLHLEAIPGPKTMADLSSLAVSIAGLISLADVTFKYTYKFVKAVKDVKTNVSTLADETNNIGSVLRVLEALASDLEAEGDQFDPTLRNHYLNHYFETLRRIEMKTKKATERFLWSKAESIYQHLKWSFSSSETNNLLDELSRHKETITMALAAESMQKLQLSLTKIDKLGESISAVERIVKRIEINNLIDVNAHKKRILNYFVKVDPFWHKIELGGT</sequence>
<feature type="chain" id="PRO_5005835460" description="Azaphilone pigments biosynthesis cluster protein L N-terminal domain-containing protein" evidence="1">
    <location>
        <begin position="19"/>
        <end position="470"/>
    </location>
</feature>
<dbReference type="Proteomes" id="UP000037904">
    <property type="component" value="Unassembled WGS sequence"/>
</dbReference>
<keyword evidence="4" id="KW-1185">Reference proteome</keyword>
<dbReference type="InterPro" id="IPR031348">
    <property type="entry name" value="PigL_N"/>
</dbReference>
<gene>
    <name evidence="3" type="ORF">FLAG1_05771</name>
</gene>
<dbReference type="Pfam" id="PF17111">
    <property type="entry name" value="PigL_N"/>
    <property type="match status" value="1"/>
</dbReference>
<evidence type="ECO:0000256" key="1">
    <source>
        <dbReference type="SAM" id="SignalP"/>
    </source>
</evidence>
<accession>A0A0M9EWZ3</accession>
<evidence type="ECO:0000313" key="4">
    <source>
        <dbReference type="Proteomes" id="UP000037904"/>
    </source>
</evidence>
<evidence type="ECO:0000313" key="3">
    <source>
        <dbReference type="EMBL" id="KPA41330.1"/>
    </source>
</evidence>
<comment type="caution">
    <text evidence="3">The sequence shown here is derived from an EMBL/GenBank/DDBJ whole genome shotgun (WGS) entry which is preliminary data.</text>
</comment>
<feature type="signal peptide" evidence="1">
    <location>
        <begin position="1"/>
        <end position="18"/>
    </location>
</feature>
<evidence type="ECO:0000259" key="2">
    <source>
        <dbReference type="Pfam" id="PF17111"/>
    </source>
</evidence>
<reference evidence="3 4" key="1">
    <citation type="submission" date="2015-04" db="EMBL/GenBank/DDBJ databases">
        <title>The draft genome sequence of Fusarium langsethiae, a T-2/HT-2 mycotoxin producer.</title>
        <authorList>
            <person name="Lysoe E."/>
            <person name="Divon H.H."/>
            <person name="Terzi V."/>
            <person name="Orru L."/>
            <person name="Lamontanara A."/>
            <person name="Kolseth A.-K."/>
            <person name="Frandsen R.J."/>
            <person name="Nielsen K."/>
            <person name="Thrane U."/>
        </authorList>
    </citation>
    <scope>NUCLEOTIDE SEQUENCE [LARGE SCALE GENOMIC DNA]</scope>
    <source>
        <strain evidence="3 4">Fl201059</strain>
    </source>
</reference>
<name>A0A0M9EWZ3_FUSLA</name>
<dbReference type="EMBL" id="JXCE01000100">
    <property type="protein sequence ID" value="KPA41330.1"/>
    <property type="molecule type" value="Genomic_DNA"/>
</dbReference>
<dbReference type="AlphaFoldDB" id="A0A0M9EWZ3"/>
<organism evidence="3 4">
    <name type="scientific">Fusarium langsethiae</name>
    <dbReference type="NCBI Taxonomy" id="179993"/>
    <lineage>
        <taxon>Eukaryota</taxon>
        <taxon>Fungi</taxon>
        <taxon>Dikarya</taxon>
        <taxon>Ascomycota</taxon>
        <taxon>Pezizomycotina</taxon>
        <taxon>Sordariomycetes</taxon>
        <taxon>Hypocreomycetidae</taxon>
        <taxon>Hypocreales</taxon>
        <taxon>Nectriaceae</taxon>
        <taxon>Fusarium</taxon>
    </lineage>
</organism>
<feature type="domain" description="Azaphilone pigments biosynthesis cluster protein L N-terminal" evidence="2">
    <location>
        <begin position="271"/>
        <end position="426"/>
    </location>
</feature>
<keyword evidence="1" id="KW-0732">Signal</keyword>
<dbReference type="OrthoDB" id="194358at2759"/>
<proteinExistence type="predicted"/>